<protein>
    <submittedName>
        <fullName evidence="3">XRE family transcriptional regulator</fullName>
    </submittedName>
</protein>
<evidence type="ECO:0000259" key="2">
    <source>
        <dbReference type="PROSITE" id="PS50943"/>
    </source>
</evidence>
<reference evidence="3 4" key="1">
    <citation type="submission" date="2018-10" db="EMBL/GenBank/DDBJ databases">
        <title>Isolation from cow dung.</title>
        <authorList>
            <person name="Ling L."/>
        </authorList>
    </citation>
    <scope>NUCLEOTIDE SEQUENCE [LARGE SCALE GENOMIC DNA]</scope>
    <source>
        <strain evidence="3 4">NEAU-LL90</strain>
    </source>
</reference>
<proteinExistence type="predicted"/>
<dbReference type="Gene3D" id="3.30.450.180">
    <property type="match status" value="1"/>
</dbReference>
<name>A0A3M2KUQ5_9NOCA</name>
<dbReference type="AlphaFoldDB" id="A0A3M2KUQ5"/>
<dbReference type="Pfam" id="PF17765">
    <property type="entry name" value="MLTR_LBD"/>
    <property type="match status" value="1"/>
</dbReference>
<dbReference type="InterPro" id="IPR010982">
    <property type="entry name" value="Lambda_DNA-bd_dom_sf"/>
</dbReference>
<dbReference type="InterPro" id="IPR001387">
    <property type="entry name" value="Cro/C1-type_HTH"/>
</dbReference>
<dbReference type="SUPFAM" id="SSF47413">
    <property type="entry name" value="lambda repressor-like DNA-binding domains"/>
    <property type="match status" value="1"/>
</dbReference>
<dbReference type="Gene3D" id="1.10.260.40">
    <property type="entry name" value="lambda repressor-like DNA-binding domains"/>
    <property type="match status" value="1"/>
</dbReference>
<feature type="compositionally biased region" description="Gly residues" evidence="1">
    <location>
        <begin position="31"/>
        <end position="43"/>
    </location>
</feature>
<dbReference type="GO" id="GO:0003677">
    <property type="term" value="F:DNA binding"/>
    <property type="evidence" value="ECO:0007669"/>
    <property type="project" value="InterPro"/>
</dbReference>
<dbReference type="CDD" id="cd00093">
    <property type="entry name" value="HTH_XRE"/>
    <property type="match status" value="1"/>
</dbReference>
<feature type="domain" description="HTH cro/C1-type" evidence="2">
    <location>
        <begin position="100"/>
        <end position="148"/>
    </location>
</feature>
<feature type="region of interest" description="Disordered" evidence="1">
    <location>
        <begin position="1"/>
        <end position="73"/>
    </location>
</feature>
<gene>
    <name evidence="3" type="ORF">EBN03_30510</name>
</gene>
<dbReference type="EMBL" id="RFFH01000022">
    <property type="protein sequence ID" value="RMI28386.1"/>
    <property type="molecule type" value="Genomic_DNA"/>
</dbReference>
<dbReference type="SMART" id="SM00530">
    <property type="entry name" value="HTH_XRE"/>
    <property type="match status" value="1"/>
</dbReference>
<dbReference type="PANTHER" id="PTHR35010:SF2">
    <property type="entry name" value="BLL4672 PROTEIN"/>
    <property type="match status" value="1"/>
</dbReference>
<evidence type="ECO:0000313" key="4">
    <source>
        <dbReference type="Proteomes" id="UP000279275"/>
    </source>
</evidence>
<dbReference type="InterPro" id="IPR041413">
    <property type="entry name" value="MLTR_LBD"/>
</dbReference>
<organism evidence="3 4">
    <name type="scientific">Nocardia stercoris</name>
    <dbReference type="NCBI Taxonomy" id="2483361"/>
    <lineage>
        <taxon>Bacteria</taxon>
        <taxon>Bacillati</taxon>
        <taxon>Actinomycetota</taxon>
        <taxon>Actinomycetes</taxon>
        <taxon>Mycobacteriales</taxon>
        <taxon>Nocardiaceae</taxon>
        <taxon>Nocardia</taxon>
    </lineage>
</organism>
<evidence type="ECO:0000313" key="3">
    <source>
        <dbReference type="EMBL" id="RMI28386.1"/>
    </source>
</evidence>
<dbReference type="Proteomes" id="UP000279275">
    <property type="component" value="Unassembled WGS sequence"/>
</dbReference>
<comment type="caution">
    <text evidence="3">The sequence shown here is derived from an EMBL/GenBank/DDBJ whole genome shotgun (WGS) entry which is preliminary data.</text>
</comment>
<sequence length="325" mass="35219">MRNAGWQPGGHPNDWLGRRAVPLPGCPFPGGTTGRGARPGGSGSRARVGGPAYPGRNGQKGHSLAGDRIDTSAEAPVLRAPTLADYVRDRRSRAVPGYPAGMTRKELAAATHASLGYIAKIEQGEALNPGAAILDSLATVLDLDAANRVHLYHLAQQRPSAAEPAPLRAADPAIRTMLDALLPHLAAALDHGWRVIEHNAAFDAALPGLTRSRHVLRWMFTDPWARIVVEEWEREARLMTGRFRAYAASAPDRADVEEVLRDLSGQPDFRRMWSAGHVCIGRTDPTFTLRNPRTGTTFEARVQRYRSTAPGPAHQVFIGLTQLSP</sequence>
<keyword evidence="4" id="KW-1185">Reference proteome</keyword>
<dbReference type="PROSITE" id="PS50943">
    <property type="entry name" value="HTH_CROC1"/>
    <property type="match status" value="1"/>
</dbReference>
<evidence type="ECO:0000256" key="1">
    <source>
        <dbReference type="SAM" id="MobiDB-lite"/>
    </source>
</evidence>
<accession>A0A3M2KUQ5</accession>
<dbReference type="Pfam" id="PF13560">
    <property type="entry name" value="HTH_31"/>
    <property type="match status" value="1"/>
</dbReference>
<dbReference type="PANTHER" id="PTHR35010">
    <property type="entry name" value="BLL4672 PROTEIN-RELATED"/>
    <property type="match status" value="1"/>
</dbReference>